<dbReference type="GO" id="GO:0031080">
    <property type="term" value="C:nuclear pore outer ring"/>
    <property type="evidence" value="ECO:0007669"/>
    <property type="project" value="TreeGrafter"/>
</dbReference>
<feature type="compositionally biased region" description="Polar residues" evidence="8">
    <location>
        <begin position="50"/>
        <end position="61"/>
    </location>
</feature>
<feature type="domain" description="Nucleoporin Nup133/Nup155-like C-terminal" evidence="9">
    <location>
        <begin position="639"/>
        <end position="1284"/>
    </location>
</feature>
<evidence type="ECO:0000256" key="7">
    <source>
        <dbReference type="ARBA" id="ARBA00023242"/>
    </source>
</evidence>
<keyword evidence="5" id="KW-0653">Protein transport</keyword>
<evidence type="ECO:0000259" key="10">
    <source>
        <dbReference type="Pfam" id="PF08801"/>
    </source>
</evidence>
<proteinExistence type="inferred from homology"/>
<dbReference type="STRING" id="28573.A0A0U1LQD6"/>
<dbReference type="InterPro" id="IPR014908">
    <property type="entry name" value="Nucleoporin_Nup133/Nup155_N"/>
</dbReference>
<accession>A0A0U1LQD6</accession>
<feature type="compositionally biased region" description="Polar residues" evidence="8">
    <location>
        <begin position="1409"/>
        <end position="1419"/>
    </location>
</feature>
<dbReference type="Proteomes" id="UP000054383">
    <property type="component" value="Unassembled WGS sequence"/>
</dbReference>
<dbReference type="GO" id="GO:0000972">
    <property type="term" value="P:transcription-dependent tethering of RNA polymerase II gene DNA at nuclear periphery"/>
    <property type="evidence" value="ECO:0007669"/>
    <property type="project" value="TreeGrafter"/>
</dbReference>
<evidence type="ECO:0000256" key="4">
    <source>
        <dbReference type="ARBA" id="ARBA00022816"/>
    </source>
</evidence>
<protein>
    <submittedName>
        <fullName evidence="11">Nucleoporin nup132</fullName>
    </submittedName>
</protein>
<keyword evidence="3" id="KW-0813">Transport</keyword>
<feature type="region of interest" description="Disordered" evidence="8">
    <location>
        <begin position="1"/>
        <end position="100"/>
    </location>
</feature>
<keyword evidence="12" id="KW-1185">Reference proteome</keyword>
<feature type="compositionally biased region" description="Basic and acidic residues" evidence="8">
    <location>
        <begin position="1336"/>
        <end position="1346"/>
    </location>
</feature>
<evidence type="ECO:0000256" key="1">
    <source>
        <dbReference type="ARBA" id="ARBA00004259"/>
    </source>
</evidence>
<feature type="compositionally biased region" description="Low complexity" evidence="8">
    <location>
        <begin position="1"/>
        <end position="11"/>
    </location>
</feature>
<dbReference type="GO" id="GO:0006606">
    <property type="term" value="P:protein import into nucleus"/>
    <property type="evidence" value="ECO:0007669"/>
    <property type="project" value="TreeGrafter"/>
</dbReference>
<gene>
    <name evidence="11" type="ORF">PISL3812_02609</name>
</gene>
<dbReference type="PANTHER" id="PTHR13405:SF11">
    <property type="entry name" value="NUCLEAR PORE COMPLEX PROTEIN NUP133"/>
    <property type="match status" value="1"/>
</dbReference>
<dbReference type="Pfam" id="PF03177">
    <property type="entry name" value="Nucleoporin_C"/>
    <property type="match status" value="1"/>
</dbReference>
<dbReference type="Pfam" id="PF08801">
    <property type="entry name" value="Nucleoporin_N"/>
    <property type="match status" value="1"/>
</dbReference>
<dbReference type="InterPro" id="IPR037624">
    <property type="entry name" value="Nup133-like"/>
</dbReference>
<sequence length="1419" mass="159226">MFAANSGGRSLRNTRRRQRTSLDEAVKPPNAKRQRSTLRQGSGEAPVKTIANSDLQENQQPADVDQQDSNDDRNKAEQNQQNLAFRGPRKHEKPAGQTDSAITLSSNDYYTVTKLPVPEQLLDFISGRARCIFNTKTGFALLLTESRALVWSYTAGSCQLEPETLPLSIPQWCTGDDTALMGTLVSNVTNAIPGLLVVAPSTGKLIYWESASNAAFVGIAKQKQSGLRGSIPGLLSGEHVTNVINAEPSGIILVLSTGRVAQVTMRDPQGKPGLTVNFLRGYTSGGFFDGLRNVLGSNSWRKEIAGVRTGASLVRGQRDIFILSSAGLLEIWDSHWNNVNTLRSEINIQEDIYHSLGLASDTKPNYSLRVLDFVASHEELKTPQSGEIQQSTTLFFLALISQGPSTKILVVTKAAIHHDSVELLSSHKIENPSIVNELETHKPKLHITRPSNTAFIVIGQKVWIVSILGLEPTPSAQLLDSGISKPFHDRVQFQSGDKYEIIGTDSNAEGVELENPTCILMLRGYGLIGISALSSQLEDGGIASVTAKHKIEQAVFYGTMTNTPLSFNDDGEPGFSVEELENAALEICNDVLQSNARFIPHATMSIDHNLRLRSKALSDLAAELLRRRVALSRRVRWELLWAGEKLAAQRAIWKLEEEFQKTWNPETFLSRTIGLMNEKFRTKHDSIKTSEEDHVRQWFFHDTFRMQHIIPWIFNAIRGSKGPGGRASTAFLAQVYQASELSLAALESAFRFREDHALQYGLGDEVFENGVLLSAYADLPEFWTSENMVYSETGNMLDLELESSRSWIQQPMPNAGESDSHMLLQIAKNSCRRLYVFNMMLDERTRWLSAQNDPKLKDEGISMKEANQKQRKWQLFKMAGIGQLQGAISLAEEFRDMGALVELMVELQDQIKSYEADSEGKLALPVKDMPSFSQKIGEYFDSFGEPWAEAFFSRQINVGQPGVLLSMKDYQLHVTRFLRKFPSYSRLAWVNDVIGEEDYKMASDALEKLALTQEANLWDKRVQLSLSKITRLASWERTNSLDKSENKTWRNRLDELGELAGIQELLYEHILPAMHGAIDPKAELDLAMEHFGNRVSDRPALKELFEESLAQLIRGQALNAEQLINLMTLMDDEVHFLGVEESEALHRGFFIALRVLRLSDYATSDPAGYGYLQRLIWRRCIARDDWSAILKSKSQSDADRKSLLRGTALVKTLAECMAEESSQRPATDDLYRLGKPSEAIQFGSYELVRNRFRAEQWPHIERDLNLEIDTLRRFIEEGQLDLWYPELLKLVQEDFAGILTRSHKMNDRDHAPLSDGPAAVHDSVPRFFGKSGPVDADPKKTKKDGGGKGNWGRSGDEVQDFEYNFTNARRRSNSSNQGLSDFKTKFETVEVEPVFEEEMQNTLDKEQGNESATSSQKTS</sequence>
<evidence type="ECO:0000259" key="9">
    <source>
        <dbReference type="Pfam" id="PF03177"/>
    </source>
</evidence>
<dbReference type="PANTHER" id="PTHR13405">
    <property type="entry name" value="NUCLEAR PORE COMPLEX PROTEIN NUP133"/>
    <property type="match status" value="1"/>
</dbReference>
<evidence type="ECO:0000256" key="8">
    <source>
        <dbReference type="SAM" id="MobiDB-lite"/>
    </source>
</evidence>
<keyword evidence="6" id="KW-0811">Translocation</keyword>
<evidence type="ECO:0000313" key="11">
    <source>
        <dbReference type="EMBL" id="CRG85561.1"/>
    </source>
</evidence>
<evidence type="ECO:0000256" key="3">
    <source>
        <dbReference type="ARBA" id="ARBA00022448"/>
    </source>
</evidence>
<keyword evidence="4" id="KW-0509">mRNA transport</keyword>
<name>A0A0U1LQD6_TALIS</name>
<evidence type="ECO:0000313" key="12">
    <source>
        <dbReference type="Proteomes" id="UP000054383"/>
    </source>
</evidence>
<feature type="region of interest" description="Disordered" evidence="8">
    <location>
        <begin position="1395"/>
        <end position="1419"/>
    </location>
</feature>
<dbReference type="GO" id="GO:0017056">
    <property type="term" value="F:structural constituent of nuclear pore"/>
    <property type="evidence" value="ECO:0007669"/>
    <property type="project" value="InterPro"/>
</dbReference>
<evidence type="ECO:0000256" key="6">
    <source>
        <dbReference type="ARBA" id="ARBA00023010"/>
    </source>
</evidence>
<organism evidence="11 12">
    <name type="scientific">Talaromyces islandicus</name>
    <name type="common">Penicillium islandicum</name>
    <dbReference type="NCBI Taxonomy" id="28573"/>
    <lineage>
        <taxon>Eukaryota</taxon>
        <taxon>Fungi</taxon>
        <taxon>Dikarya</taxon>
        <taxon>Ascomycota</taxon>
        <taxon>Pezizomycotina</taxon>
        <taxon>Eurotiomycetes</taxon>
        <taxon>Eurotiomycetidae</taxon>
        <taxon>Eurotiales</taxon>
        <taxon>Trichocomaceae</taxon>
        <taxon>Talaromyces</taxon>
        <taxon>Talaromyces sect. Islandici</taxon>
    </lineage>
</organism>
<dbReference type="SUPFAM" id="SSF117289">
    <property type="entry name" value="Nucleoporin domain"/>
    <property type="match status" value="1"/>
</dbReference>
<comment type="similarity">
    <text evidence="2">Belongs to the nucleoporin Nup133 family.</text>
</comment>
<feature type="domain" description="Nucleoporin Nup133/Nup155-like N-terminal" evidence="10">
    <location>
        <begin position="106"/>
        <end position="528"/>
    </location>
</feature>
<dbReference type="GO" id="GO:0016973">
    <property type="term" value="P:poly(A)+ mRNA export from nucleus"/>
    <property type="evidence" value="ECO:0007669"/>
    <property type="project" value="TreeGrafter"/>
</dbReference>
<dbReference type="InterPro" id="IPR015943">
    <property type="entry name" value="WD40/YVTN_repeat-like_dom_sf"/>
</dbReference>
<comment type="subcellular location">
    <subcellularLocation>
        <location evidence="1">Nucleus envelope</location>
    </subcellularLocation>
</comment>
<dbReference type="OMA" id="HVATLLW"/>
<keyword evidence="7" id="KW-0539">Nucleus</keyword>
<dbReference type="EMBL" id="CVMT01000002">
    <property type="protein sequence ID" value="CRG85561.1"/>
    <property type="molecule type" value="Genomic_DNA"/>
</dbReference>
<dbReference type="Gene3D" id="1.20.58.1380">
    <property type="match status" value="1"/>
</dbReference>
<reference evidence="11 12" key="1">
    <citation type="submission" date="2015-04" db="EMBL/GenBank/DDBJ databases">
        <authorList>
            <person name="Syromyatnikov M.Y."/>
            <person name="Popov V.N."/>
        </authorList>
    </citation>
    <scope>NUCLEOTIDE SEQUENCE [LARGE SCALE GENOMIC DNA]</scope>
    <source>
        <strain evidence="11">WF-38-12</strain>
    </source>
</reference>
<dbReference type="InterPro" id="IPR007187">
    <property type="entry name" value="Nucleoporin_Nup133/Nup155_C"/>
</dbReference>
<evidence type="ECO:0000256" key="5">
    <source>
        <dbReference type="ARBA" id="ARBA00022927"/>
    </source>
</evidence>
<dbReference type="Gene3D" id="2.130.10.10">
    <property type="entry name" value="YVTN repeat-like/Quinoprotein amine dehydrogenase"/>
    <property type="match status" value="1"/>
</dbReference>
<feature type="region of interest" description="Disordered" evidence="8">
    <location>
        <begin position="1328"/>
        <end position="1358"/>
    </location>
</feature>
<evidence type="ECO:0000256" key="2">
    <source>
        <dbReference type="ARBA" id="ARBA00005569"/>
    </source>
</evidence>
<dbReference type="OrthoDB" id="103454at2759"/>